<accession>A0A7W8XZ59</accession>
<proteinExistence type="predicted"/>
<dbReference type="AlphaFoldDB" id="A0A7W8XZ59"/>
<protein>
    <recommendedName>
        <fullName evidence="3">Bartonella effector protein BID domain-containing protein</fullName>
    </recommendedName>
</protein>
<evidence type="ECO:0008006" key="3">
    <source>
        <dbReference type="Google" id="ProtNLM"/>
    </source>
</evidence>
<dbReference type="EMBL" id="JACHBI010000038">
    <property type="protein sequence ID" value="MBB5578040.1"/>
    <property type="molecule type" value="Genomic_DNA"/>
</dbReference>
<name>A0A7W8XZ59_9HYPH</name>
<reference evidence="1 2" key="1">
    <citation type="submission" date="2020-08" db="EMBL/GenBank/DDBJ databases">
        <title>Genomic Encyclopedia of Type Strains, Phase IV (KMG-V): Genome sequencing to study the core and pangenomes of soil and plant-associated prokaryotes.</title>
        <authorList>
            <person name="Whitman W."/>
        </authorList>
    </citation>
    <scope>NUCLEOTIDE SEQUENCE [LARGE SCALE GENOMIC DNA]</scope>
    <source>
        <strain evidence="1 2">SEMIA 4064</strain>
    </source>
</reference>
<evidence type="ECO:0000313" key="1">
    <source>
        <dbReference type="EMBL" id="MBB5578040.1"/>
    </source>
</evidence>
<comment type="caution">
    <text evidence="1">The sequence shown here is derived from an EMBL/GenBank/DDBJ whole genome shotgun (WGS) entry which is preliminary data.</text>
</comment>
<sequence>MAHQHAEKVSRLVGICEQVEVLEDEFTDRNVGRLVAHGRAPYENDVTNRPSYYVTLETIGGKEHTTWGVDLERAMSEAKPEIGDTIGLRPTGSETVRLPDGQMVERNAWTIHRGDDLAFRQLEERLSRTGLKETTLDYVRGFAARRGIAEQFGVRSEIELPDENEGPRQSSFDIDRSAPLLPAITRYDRSIEDVAREKAMSTFDRAWEAIEAVAKQTFIDADAVLDRLRSAIIDQNADGRVLAKALGSEPERFGNLLGKAGGFGDNKERKQARHYARSVAAHTESVAVTWQRRFGEELSAERWQREKRDVIEVPGLTPRSAEILAKVNQMALAERSGWINELWSTLEGRQALDEAKAIDAALRQRFGSADPRKFGAELERDGSLGSRVEAVKKISQTVDRVRRAELSRDHVLKRDISLKRGLDR</sequence>
<evidence type="ECO:0000313" key="2">
    <source>
        <dbReference type="Proteomes" id="UP000549882"/>
    </source>
</evidence>
<gene>
    <name evidence="1" type="ORF">GGD50_006702</name>
</gene>
<dbReference type="Proteomes" id="UP000549882">
    <property type="component" value="Unassembled WGS sequence"/>
</dbReference>
<organism evidence="1 2">
    <name type="scientific">Rhizobium paranaense</name>
    <dbReference type="NCBI Taxonomy" id="1650438"/>
    <lineage>
        <taxon>Bacteria</taxon>
        <taxon>Pseudomonadati</taxon>
        <taxon>Pseudomonadota</taxon>
        <taxon>Alphaproteobacteria</taxon>
        <taxon>Hyphomicrobiales</taxon>
        <taxon>Rhizobiaceae</taxon>
        <taxon>Rhizobium/Agrobacterium group</taxon>
        <taxon>Rhizobium</taxon>
    </lineage>
</organism>
<dbReference type="RefSeq" id="WP_183941351.1">
    <property type="nucleotide sequence ID" value="NZ_JACHBI010000038.1"/>
</dbReference>
<keyword evidence="2" id="KW-1185">Reference proteome</keyword>